<evidence type="ECO:0000313" key="2">
    <source>
        <dbReference type="Proteomes" id="UP001438707"/>
    </source>
</evidence>
<comment type="caution">
    <text evidence="1">The sequence shown here is derived from an EMBL/GenBank/DDBJ whole genome shotgun (WGS) entry which is preliminary data.</text>
</comment>
<dbReference type="Pfam" id="PF13692">
    <property type="entry name" value="Glyco_trans_1_4"/>
    <property type="match status" value="1"/>
</dbReference>
<accession>A0AAW1RCU9</accession>
<dbReference type="EMBL" id="JALJOS010000014">
    <property type="protein sequence ID" value="KAK9831116.1"/>
    <property type="molecule type" value="Genomic_DNA"/>
</dbReference>
<dbReference type="PANTHER" id="PTHR12526">
    <property type="entry name" value="GLYCOSYLTRANSFERASE"/>
    <property type="match status" value="1"/>
</dbReference>
<organism evidence="1 2">
    <name type="scientific">Apatococcus lobatus</name>
    <dbReference type="NCBI Taxonomy" id="904363"/>
    <lineage>
        <taxon>Eukaryota</taxon>
        <taxon>Viridiplantae</taxon>
        <taxon>Chlorophyta</taxon>
        <taxon>core chlorophytes</taxon>
        <taxon>Trebouxiophyceae</taxon>
        <taxon>Chlorellales</taxon>
        <taxon>Chlorellaceae</taxon>
        <taxon>Apatococcus</taxon>
    </lineage>
</organism>
<dbReference type="GO" id="GO:0016757">
    <property type="term" value="F:glycosyltransferase activity"/>
    <property type="evidence" value="ECO:0007669"/>
    <property type="project" value="TreeGrafter"/>
</dbReference>
<name>A0AAW1RCU9_9CHLO</name>
<gene>
    <name evidence="1" type="ORF">WJX74_003873</name>
</gene>
<proteinExistence type="predicted"/>
<dbReference type="PANTHER" id="PTHR12526:SF635">
    <property type="entry name" value="GLYCOSYL TRANSFERASE GROUP 1"/>
    <property type="match status" value="1"/>
</dbReference>
<evidence type="ECO:0000313" key="1">
    <source>
        <dbReference type="EMBL" id="KAK9831116.1"/>
    </source>
</evidence>
<reference evidence="1 2" key="1">
    <citation type="journal article" date="2024" name="Nat. Commun.">
        <title>Phylogenomics reveals the evolutionary origins of lichenization in chlorophyte algae.</title>
        <authorList>
            <person name="Puginier C."/>
            <person name="Libourel C."/>
            <person name="Otte J."/>
            <person name="Skaloud P."/>
            <person name="Haon M."/>
            <person name="Grisel S."/>
            <person name="Petersen M."/>
            <person name="Berrin J.G."/>
            <person name="Delaux P.M."/>
            <person name="Dal Grande F."/>
            <person name="Keller J."/>
        </authorList>
    </citation>
    <scope>NUCLEOTIDE SEQUENCE [LARGE SCALE GENOMIC DNA]</scope>
    <source>
        <strain evidence="1 2">SAG 2145</strain>
    </source>
</reference>
<dbReference type="CDD" id="cd03801">
    <property type="entry name" value="GT4_PimA-like"/>
    <property type="match status" value="1"/>
</dbReference>
<dbReference type="AlphaFoldDB" id="A0AAW1RCU9"/>
<dbReference type="SUPFAM" id="SSF53756">
    <property type="entry name" value="UDP-Glycosyltransferase/glycogen phosphorylase"/>
    <property type="match status" value="1"/>
</dbReference>
<dbReference type="Gene3D" id="3.40.50.2000">
    <property type="entry name" value="Glycogen Phosphorylase B"/>
    <property type="match status" value="2"/>
</dbReference>
<protein>
    <recommendedName>
        <fullName evidence="3">Glycosyl transferase family 1 domain-containing protein</fullName>
    </recommendedName>
</protein>
<sequence length="470" mass="50865">MYYGSLCSRAPSLFGAEDPAAELDLISAKLSSAKKASVKLFSARDSSAENAFVAYQKGSLAPTRKLKIAYMLPHHNVTGGMKCLVEHLRLLRTQGHTTIAVHRSDSASRAMPPWTDDTADVDIVLKLHQRLHHVYPAGDIDVVVVGIFHQVAELLVGVSAPVLYWEQGHEWLFGDPVRFQRQHNYQKQDKLFHMVLHLPVALASVSGAVASVLSSEFGRSSLIIPNGVDCNRFFPGPHQAHLPTNLLVASPAESIHQRAHCSVLLVGNPSLPLKGFEVAIAALAAVNQVLPLSITWVCQCRPTTAMIPSLASCGLCISLHINPSQDELPGLYRGHDVFLFTSRYEAWGMPVLEAMASGVAVVATRCLGVQTFAIHGVNALLADPQDVLGLVRCLLVVLTDSVLRFQLQLAGRQTALRFSPTMIVDRLEAVLYSLTAAAGELLLLREPCLPDLQQACSWASQACAKTGSSS</sequence>
<dbReference type="Proteomes" id="UP001438707">
    <property type="component" value="Unassembled WGS sequence"/>
</dbReference>
<evidence type="ECO:0008006" key="3">
    <source>
        <dbReference type="Google" id="ProtNLM"/>
    </source>
</evidence>
<keyword evidence="2" id="KW-1185">Reference proteome</keyword>